<reference evidence="2 3" key="1">
    <citation type="submission" date="2021-06" db="EMBL/GenBank/DDBJ databases">
        <authorList>
            <person name="Kallberg Y."/>
            <person name="Tangrot J."/>
            <person name="Rosling A."/>
        </authorList>
    </citation>
    <scope>NUCLEOTIDE SEQUENCE [LARGE SCALE GENOMIC DNA]</scope>
    <source>
        <strain evidence="2 3">120-4 pot B 10/14</strain>
    </source>
</reference>
<dbReference type="Proteomes" id="UP000789901">
    <property type="component" value="Unassembled WGS sequence"/>
</dbReference>
<accession>A0ABN7VBV1</accession>
<dbReference type="EMBL" id="CAJVQB010012194">
    <property type="protein sequence ID" value="CAG8753576.1"/>
    <property type="molecule type" value="Genomic_DNA"/>
</dbReference>
<keyword evidence="3" id="KW-1185">Reference proteome</keyword>
<protein>
    <submittedName>
        <fullName evidence="2">20779_t:CDS:1</fullName>
    </submittedName>
</protein>
<gene>
    <name evidence="2" type="ORF">GMARGA_LOCUS16666</name>
</gene>
<proteinExistence type="predicted"/>
<name>A0ABN7VBV1_GIGMA</name>
<evidence type="ECO:0000313" key="3">
    <source>
        <dbReference type="Proteomes" id="UP000789901"/>
    </source>
</evidence>
<feature type="non-terminal residue" evidence="2">
    <location>
        <position position="1"/>
    </location>
</feature>
<evidence type="ECO:0000256" key="1">
    <source>
        <dbReference type="SAM" id="MobiDB-lite"/>
    </source>
</evidence>
<comment type="caution">
    <text evidence="2">The sequence shown here is derived from an EMBL/GenBank/DDBJ whole genome shotgun (WGS) entry which is preliminary data.</text>
</comment>
<organism evidence="2 3">
    <name type="scientific">Gigaspora margarita</name>
    <dbReference type="NCBI Taxonomy" id="4874"/>
    <lineage>
        <taxon>Eukaryota</taxon>
        <taxon>Fungi</taxon>
        <taxon>Fungi incertae sedis</taxon>
        <taxon>Mucoromycota</taxon>
        <taxon>Glomeromycotina</taxon>
        <taxon>Glomeromycetes</taxon>
        <taxon>Diversisporales</taxon>
        <taxon>Gigasporaceae</taxon>
        <taxon>Gigaspora</taxon>
    </lineage>
</organism>
<evidence type="ECO:0000313" key="2">
    <source>
        <dbReference type="EMBL" id="CAG8753576.1"/>
    </source>
</evidence>
<feature type="region of interest" description="Disordered" evidence="1">
    <location>
        <begin position="194"/>
        <end position="235"/>
    </location>
</feature>
<sequence>AVPENTQKSTLMWAKDYINDVQPDFDLDTSENKITIAGLLSEFITQVKTKNNTKYSSVLYVGISAINRYSQITLKQQPVNIHMDFELEEFRMKELQQPTSYQGADTLTDEEMKIIFNHPQISRDNPQGFYIFKDLVPRDDGGFDLITIHIKCECSSCHEDYKSIIQWKHIICTAHRMNKQRIKIAKLVVPPGTKKKAITDKGDSVGIDDDDSNGDGDGKVNCENNDIDDESDNEKIDKMKTRPIRSPDLDSNLLLYPFRKQLNMIVLKDFGLMI</sequence>